<dbReference type="InterPro" id="IPR007530">
    <property type="entry name" value="Aminoglycoside_adenylylTfrase"/>
</dbReference>
<dbReference type="Gene3D" id="1.20.120.330">
    <property type="entry name" value="Nucleotidyltransferases domain 2"/>
    <property type="match status" value="1"/>
</dbReference>
<reference evidence="1 2" key="1">
    <citation type="submission" date="2018-05" db="EMBL/GenBank/DDBJ databases">
        <title>Chitinophaga sp. K3CV102501T nov., isolated from isolated from a monsoon evergreen broad-leaved forest soil.</title>
        <authorList>
            <person name="Lv Y."/>
        </authorList>
    </citation>
    <scope>NUCLEOTIDE SEQUENCE [LARGE SCALE GENOMIC DNA]</scope>
    <source>
        <strain evidence="1 2">GDMCC 1.1325</strain>
    </source>
</reference>
<dbReference type="RefSeq" id="WP_113619983.1">
    <property type="nucleotide sequence ID" value="NZ_QFFJ01000003.1"/>
</dbReference>
<evidence type="ECO:0000313" key="1">
    <source>
        <dbReference type="EMBL" id="RBL88156.1"/>
    </source>
</evidence>
<dbReference type="InterPro" id="IPR043519">
    <property type="entry name" value="NT_sf"/>
</dbReference>
<dbReference type="Pfam" id="PF04439">
    <property type="entry name" value="Adenyl_transf"/>
    <property type="match status" value="2"/>
</dbReference>
<organism evidence="1 2">
    <name type="scientific">Chitinophaga flava</name>
    <dbReference type="NCBI Taxonomy" id="2259036"/>
    <lineage>
        <taxon>Bacteria</taxon>
        <taxon>Pseudomonadati</taxon>
        <taxon>Bacteroidota</taxon>
        <taxon>Chitinophagia</taxon>
        <taxon>Chitinophagales</taxon>
        <taxon>Chitinophagaceae</taxon>
        <taxon>Chitinophaga</taxon>
    </lineage>
</organism>
<sequence length="314" mass="37180">MNKAKEEIVNRITQWGTATKDVSCIVVAGSHARKNHPPDEFSDIDIVIFSSNVRFYERNFDWIHEIGEPVLFFNDQLSRNITGRKVYFSNGVGLDIFFLDERAIFWSYQYAKASEKKWLFALLPGPLKKMMQGAVRFFTEYIRRGFYCMVDKGRYGARLDYVNTTFPFRQEGFKREKLEHTINLFWRYALHTAMNLQRKDYLHAKLTCDHGMKKTLLVLIEIYTKIRQGRDYDTWHHARFLEQWAEPFIVEQLPHIYGHYEIVDAWKAMEATAALFSEITRRIMQEMPDLQLLNPEAHVREWTAAMNTREGVLL</sequence>
<name>A0A365XP92_9BACT</name>
<dbReference type="OrthoDB" id="9776406at2"/>
<evidence type="ECO:0000313" key="2">
    <source>
        <dbReference type="Proteomes" id="UP000253410"/>
    </source>
</evidence>
<dbReference type="Gene3D" id="3.30.460.10">
    <property type="entry name" value="Beta Polymerase, domain 2"/>
    <property type="match status" value="1"/>
</dbReference>
<evidence type="ECO:0008006" key="3">
    <source>
        <dbReference type="Google" id="ProtNLM"/>
    </source>
</evidence>
<dbReference type="AlphaFoldDB" id="A0A365XP92"/>
<dbReference type="Proteomes" id="UP000253410">
    <property type="component" value="Unassembled WGS sequence"/>
</dbReference>
<comment type="caution">
    <text evidence="1">The sequence shown here is derived from an EMBL/GenBank/DDBJ whole genome shotgun (WGS) entry which is preliminary data.</text>
</comment>
<gene>
    <name evidence="1" type="ORF">DF182_32055</name>
</gene>
<proteinExistence type="predicted"/>
<dbReference type="SUPFAM" id="SSF81631">
    <property type="entry name" value="PAP/OAS1 substrate-binding domain"/>
    <property type="match status" value="1"/>
</dbReference>
<accession>A0A365XP92</accession>
<keyword evidence="2" id="KW-1185">Reference proteome</keyword>
<protein>
    <recommendedName>
        <fullName evidence="3">Nucleotidyltransferase</fullName>
    </recommendedName>
</protein>
<dbReference type="EMBL" id="QFFJ01000003">
    <property type="protein sequence ID" value="RBL88156.1"/>
    <property type="molecule type" value="Genomic_DNA"/>
</dbReference>
<dbReference type="SUPFAM" id="SSF81301">
    <property type="entry name" value="Nucleotidyltransferase"/>
    <property type="match status" value="1"/>
</dbReference>